<dbReference type="EMBL" id="BTSY01000004">
    <property type="protein sequence ID" value="GMT25757.1"/>
    <property type="molecule type" value="Genomic_DNA"/>
</dbReference>
<protein>
    <submittedName>
        <fullName evidence="2">Uncharacterized protein</fullName>
    </submittedName>
</protein>
<keyword evidence="3" id="KW-1185">Reference proteome</keyword>
<dbReference type="AlphaFoldDB" id="A0AAV5W435"/>
<comment type="caution">
    <text evidence="2">The sequence shown here is derived from an EMBL/GenBank/DDBJ whole genome shotgun (WGS) entry which is preliminary data.</text>
</comment>
<feature type="non-terminal residue" evidence="2">
    <location>
        <position position="1"/>
    </location>
</feature>
<feature type="non-terminal residue" evidence="2">
    <location>
        <position position="108"/>
    </location>
</feature>
<gene>
    <name evidence="2" type="ORF">PFISCL1PPCAC_17054</name>
</gene>
<evidence type="ECO:0000313" key="3">
    <source>
        <dbReference type="Proteomes" id="UP001432322"/>
    </source>
</evidence>
<feature type="chain" id="PRO_5043876498" evidence="1">
    <location>
        <begin position="26"/>
        <end position="108"/>
    </location>
</feature>
<organism evidence="2 3">
    <name type="scientific">Pristionchus fissidentatus</name>
    <dbReference type="NCBI Taxonomy" id="1538716"/>
    <lineage>
        <taxon>Eukaryota</taxon>
        <taxon>Metazoa</taxon>
        <taxon>Ecdysozoa</taxon>
        <taxon>Nematoda</taxon>
        <taxon>Chromadorea</taxon>
        <taxon>Rhabditida</taxon>
        <taxon>Rhabditina</taxon>
        <taxon>Diplogasteromorpha</taxon>
        <taxon>Diplogasteroidea</taxon>
        <taxon>Neodiplogasteridae</taxon>
        <taxon>Pristionchus</taxon>
    </lineage>
</organism>
<name>A0AAV5W435_9BILA</name>
<dbReference type="Proteomes" id="UP001432322">
    <property type="component" value="Unassembled WGS sequence"/>
</dbReference>
<evidence type="ECO:0000256" key="1">
    <source>
        <dbReference type="SAM" id="SignalP"/>
    </source>
</evidence>
<proteinExistence type="predicted"/>
<keyword evidence="1" id="KW-0732">Signal</keyword>
<feature type="signal peptide" evidence="1">
    <location>
        <begin position="1"/>
        <end position="25"/>
    </location>
</feature>
<accession>A0AAV5W435</accession>
<reference evidence="2" key="1">
    <citation type="submission" date="2023-10" db="EMBL/GenBank/DDBJ databases">
        <title>Genome assembly of Pristionchus species.</title>
        <authorList>
            <person name="Yoshida K."/>
            <person name="Sommer R.J."/>
        </authorList>
    </citation>
    <scope>NUCLEOTIDE SEQUENCE</scope>
    <source>
        <strain evidence="2">RS5133</strain>
    </source>
</reference>
<evidence type="ECO:0000313" key="2">
    <source>
        <dbReference type="EMBL" id="GMT25757.1"/>
    </source>
</evidence>
<sequence>VSVEIGMKFIAFLLLLQFSLPHAEPQSCSCDPNQLTTCKVQECKRLITMNDHVWSCRERGKLSVISNRTRGRLELDHIACECDTSRWYGSIDHTALTLPAGSEVQCTP</sequence>